<accession>A0AAE1F7D6</accession>
<organism evidence="2 3">
    <name type="scientific">Petrolisthes cinctipes</name>
    <name type="common">Flat porcelain crab</name>
    <dbReference type="NCBI Taxonomy" id="88211"/>
    <lineage>
        <taxon>Eukaryota</taxon>
        <taxon>Metazoa</taxon>
        <taxon>Ecdysozoa</taxon>
        <taxon>Arthropoda</taxon>
        <taxon>Crustacea</taxon>
        <taxon>Multicrustacea</taxon>
        <taxon>Malacostraca</taxon>
        <taxon>Eumalacostraca</taxon>
        <taxon>Eucarida</taxon>
        <taxon>Decapoda</taxon>
        <taxon>Pleocyemata</taxon>
        <taxon>Anomura</taxon>
        <taxon>Galatheoidea</taxon>
        <taxon>Porcellanidae</taxon>
        <taxon>Petrolisthes</taxon>
    </lineage>
</organism>
<feature type="compositionally biased region" description="Low complexity" evidence="1">
    <location>
        <begin position="191"/>
        <end position="208"/>
    </location>
</feature>
<evidence type="ECO:0000313" key="3">
    <source>
        <dbReference type="Proteomes" id="UP001286313"/>
    </source>
</evidence>
<keyword evidence="3" id="KW-1185">Reference proteome</keyword>
<evidence type="ECO:0000256" key="1">
    <source>
        <dbReference type="SAM" id="MobiDB-lite"/>
    </source>
</evidence>
<dbReference type="EMBL" id="JAWQEG010002917">
    <property type="protein sequence ID" value="KAK3868964.1"/>
    <property type="molecule type" value="Genomic_DNA"/>
</dbReference>
<name>A0AAE1F7D6_PETCI</name>
<dbReference type="AlphaFoldDB" id="A0AAE1F7D6"/>
<evidence type="ECO:0000313" key="2">
    <source>
        <dbReference type="EMBL" id="KAK3868964.1"/>
    </source>
</evidence>
<gene>
    <name evidence="2" type="ORF">Pcinc_025692</name>
</gene>
<dbReference type="Proteomes" id="UP001286313">
    <property type="component" value="Unassembled WGS sequence"/>
</dbReference>
<feature type="region of interest" description="Disordered" evidence="1">
    <location>
        <begin position="176"/>
        <end position="219"/>
    </location>
</feature>
<reference evidence="2" key="1">
    <citation type="submission" date="2023-10" db="EMBL/GenBank/DDBJ databases">
        <title>Genome assemblies of two species of porcelain crab, Petrolisthes cinctipes and Petrolisthes manimaculis (Anomura: Porcellanidae).</title>
        <authorList>
            <person name="Angst P."/>
        </authorList>
    </citation>
    <scope>NUCLEOTIDE SEQUENCE</scope>
    <source>
        <strain evidence="2">PB745_01</strain>
        <tissue evidence="2">Gill</tissue>
    </source>
</reference>
<proteinExistence type="predicted"/>
<comment type="caution">
    <text evidence="2">The sequence shown here is derived from an EMBL/GenBank/DDBJ whole genome shotgun (WGS) entry which is preliminary data.</text>
</comment>
<protein>
    <submittedName>
        <fullName evidence="2">Uncharacterized protein</fullName>
    </submittedName>
</protein>
<sequence>MYQGLHVLCLGVRVGFGDVAGSYDIIDKRTAICKEACHRRVPVDTPYAKLSEDLIPLLGRIDQQTSADSTGLEMALENRLSIMNGSVPYLPCRIRTIDQSDIRQCVASRSRQGITTWLAFIGDSTMRQKVHTLLLFLPQNLQYSYFLGTRQVNVSEFKRVVTFHNLRPPTFDIIGKAVTVPPQDDGKQEPSSSTNRTTTTTNLNQSSSPDDDQNSNPYIEIHDEYPTYSENSDPKFNVPLWEDEVQPSQVLLRVTLVWSSGTWARKEKVKMEINKLEEWLEGPSLPHVVVVGLSTWNILARDQLDELSPATHAEIFARHFIHSITRLADRTTVLYWRQSRARWFNYEGDKANNEMRTSQKKLFWELLMTVEKFNDSISLVDSWMWNKMRRTAMWHWDSTLPFNLANIRECHRLMKANLFNHPLYTGRWWNCFDVHHSSYETNYVELQMLFNLLCNDYMEPSDDGGPYCC</sequence>